<feature type="region of interest" description="Disordered" evidence="1">
    <location>
        <begin position="261"/>
        <end position="367"/>
    </location>
</feature>
<name>A0AA38HGB9_9TREE</name>
<evidence type="ECO:0000313" key="3">
    <source>
        <dbReference type="Proteomes" id="UP001164286"/>
    </source>
</evidence>
<dbReference type="AlphaFoldDB" id="A0AA38HGB9"/>
<protein>
    <submittedName>
        <fullName evidence="2">Uncharacterized protein</fullName>
    </submittedName>
</protein>
<sequence>MAYSDTEEKYPVDMPEDPGPGLRGSRDSSTQHGAAMASSPPRSDSELSSAPSSSPSPKLSVQSFFEAEDEKEGENEECGRMEVDGKRVGPGEDRRMRGGAGALRLGLPGPGPSRERTVKVEVGVEDVKGEQSTEIVQPRPRPILRARPFRELVVLIPLRSRHRAPPAQIPPSNGETSKREPAQSPPVDVKPDVQALSLAARAQRRHGGGEIETVVKVEGTTHVKVEPRETREHNAGIDLSGNRPARRPYVLLPRRAANGRSTFPIDLTAPSRRARGRSVAVAEVSSDDSDSTGGESEYFESEDEPPVRRKRSRQLVRSVDHSSDSESSLSSPPSSRAGDSPAEPRASSCRRRAESPAPASDDGDPSRWASRLGYLQLKSNAELVAIFTKAEERHQETGLSYEKLGKELAEQDKTYTLVTWNHLFRWWRQKAERFSDDRQIATNSMLSTPEMDEILRNAHPLSVKSGGSYEDVVEHVHAKYPYYSQKRWSNRYCHWRKHREDFYTLPHDPHVDQYSALFPPYLRNIKRGETLDTVAAILAEDNAELGHSTKEWNLYFGTWLRLHTDKPDPRYLTGGDARDARYEAARVEMAKLFKRDYDSSVFLHRLVGDEVAKAMPSHMASTITLMYGEWRKGRKYFATLDKELHFTGKGNTDALAGMATATAGKKRGRPRRSDKTGERSGRRKKRAIRHDDTAVR</sequence>
<dbReference type="EMBL" id="JAKWFO010000002">
    <property type="protein sequence ID" value="KAI9638861.1"/>
    <property type="molecule type" value="Genomic_DNA"/>
</dbReference>
<dbReference type="RefSeq" id="XP_052948638.1">
    <property type="nucleotide sequence ID" value="XM_053091747.1"/>
</dbReference>
<dbReference type="GeneID" id="77730952"/>
<reference evidence="2" key="1">
    <citation type="journal article" date="2022" name="G3 (Bethesda)">
        <title>High quality genome of the basidiomycete yeast Dioszegia hungarica PDD-24b-2 isolated from cloud water.</title>
        <authorList>
            <person name="Jarrige D."/>
            <person name="Haridas S."/>
            <person name="Bleykasten-Grosshans C."/>
            <person name="Joly M."/>
            <person name="Nadalig T."/>
            <person name="Sancelme M."/>
            <person name="Vuilleumier S."/>
            <person name="Grigoriev I.V."/>
            <person name="Amato P."/>
            <person name="Bringel F."/>
        </authorList>
    </citation>
    <scope>NUCLEOTIDE SEQUENCE</scope>
    <source>
        <strain evidence="2">PDD-24b-2</strain>
    </source>
</reference>
<feature type="compositionally biased region" description="Low complexity" evidence="1">
    <location>
        <begin position="325"/>
        <end position="341"/>
    </location>
</feature>
<feature type="compositionally biased region" description="Basic and acidic residues" evidence="1">
    <location>
        <begin position="77"/>
        <end position="96"/>
    </location>
</feature>
<feature type="region of interest" description="Disordered" evidence="1">
    <location>
        <begin position="163"/>
        <end position="189"/>
    </location>
</feature>
<feature type="compositionally biased region" description="Low complexity" evidence="1">
    <location>
        <begin position="38"/>
        <end position="63"/>
    </location>
</feature>
<dbReference type="Proteomes" id="UP001164286">
    <property type="component" value="Unassembled WGS sequence"/>
</dbReference>
<accession>A0AA38HGB9</accession>
<proteinExistence type="predicted"/>
<feature type="compositionally biased region" description="Acidic residues" evidence="1">
    <location>
        <begin position="66"/>
        <end position="76"/>
    </location>
</feature>
<feature type="compositionally biased region" description="Basic and acidic residues" evidence="1">
    <location>
        <begin position="1"/>
        <end position="11"/>
    </location>
</feature>
<keyword evidence="3" id="KW-1185">Reference proteome</keyword>
<evidence type="ECO:0000313" key="2">
    <source>
        <dbReference type="EMBL" id="KAI9638861.1"/>
    </source>
</evidence>
<gene>
    <name evidence="2" type="ORF">MKK02DRAFT_41888</name>
</gene>
<feature type="region of interest" description="Disordered" evidence="1">
    <location>
        <begin position="217"/>
        <end position="245"/>
    </location>
</feature>
<feature type="region of interest" description="Disordered" evidence="1">
    <location>
        <begin position="1"/>
        <end position="117"/>
    </location>
</feature>
<organism evidence="2 3">
    <name type="scientific">Dioszegia hungarica</name>
    <dbReference type="NCBI Taxonomy" id="4972"/>
    <lineage>
        <taxon>Eukaryota</taxon>
        <taxon>Fungi</taxon>
        <taxon>Dikarya</taxon>
        <taxon>Basidiomycota</taxon>
        <taxon>Agaricomycotina</taxon>
        <taxon>Tremellomycetes</taxon>
        <taxon>Tremellales</taxon>
        <taxon>Bulleribasidiaceae</taxon>
        <taxon>Dioszegia</taxon>
    </lineage>
</organism>
<feature type="compositionally biased region" description="Basic and acidic residues" evidence="1">
    <location>
        <begin position="671"/>
        <end position="680"/>
    </location>
</feature>
<feature type="compositionally biased region" description="Basic and acidic residues" evidence="1">
    <location>
        <begin position="217"/>
        <end position="235"/>
    </location>
</feature>
<feature type="region of interest" description="Disordered" evidence="1">
    <location>
        <begin position="659"/>
        <end position="696"/>
    </location>
</feature>
<comment type="caution">
    <text evidence="2">The sequence shown here is derived from an EMBL/GenBank/DDBJ whole genome shotgun (WGS) entry which is preliminary data.</text>
</comment>
<evidence type="ECO:0000256" key="1">
    <source>
        <dbReference type="SAM" id="MobiDB-lite"/>
    </source>
</evidence>